<evidence type="ECO:0000313" key="2">
    <source>
        <dbReference type="Proteomes" id="UP001489719"/>
    </source>
</evidence>
<dbReference type="EMBL" id="MU970034">
    <property type="protein sequence ID" value="KAK9326407.1"/>
    <property type="molecule type" value="Genomic_DNA"/>
</dbReference>
<proteinExistence type="predicted"/>
<evidence type="ECO:0000313" key="1">
    <source>
        <dbReference type="EMBL" id="KAK9326407.1"/>
    </source>
</evidence>
<accession>A0ACC3U098</accession>
<comment type="caution">
    <text evidence="1">The sequence shown here is derived from an EMBL/GenBank/DDBJ whole genome shotgun (WGS) entry which is preliminary data.</text>
</comment>
<reference evidence="2" key="1">
    <citation type="journal article" date="2024" name="Front. Bioeng. Biotechnol.">
        <title>Genome-scale model development and genomic sequencing of the oleaginous clade Lipomyces.</title>
        <authorList>
            <person name="Czajka J.J."/>
            <person name="Han Y."/>
            <person name="Kim J."/>
            <person name="Mondo S.J."/>
            <person name="Hofstad B.A."/>
            <person name="Robles A."/>
            <person name="Haridas S."/>
            <person name="Riley R."/>
            <person name="LaButti K."/>
            <person name="Pangilinan J."/>
            <person name="Andreopoulos W."/>
            <person name="Lipzen A."/>
            <person name="Yan J."/>
            <person name="Wang M."/>
            <person name="Ng V."/>
            <person name="Grigoriev I.V."/>
            <person name="Spatafora J.W."/>
            <person name="Magnuson J.K."/>
            <person name="Baker S.E."/>
            <person name="Pomraning K.R."/>
        </authorList>
    </citation>
    <scope>NUCLEOTIDE SEQUENCE [LARGE SCALE GENOMIC DNA]</scope>
    <source>
        <strain evidence="2">CBS 10300</strain>
    </source>
</reference>
<sequence>MSKYWCKPCKTFVLDTKLGRSQHEASVRHKSSMDRTLRDLHRQKAQSERNERDAKRILAGIERSVGASSSKQVSTTASKPGIGTSRPTAPTVGSVSLSKSSPVSAPATYNPGPSTSKHAGPTGSRPLGGSQAKTTSSLNKITKPGSRGSGYSSGQLFSNGSKNAIRR</sequence>
<keyword evidence="2" id="KW-1185">Reference proteome</keyword>
<name>A0ACC3U098_9ASCO</name>
<gene>
    <name evidence="1" type="ORF">V1517DRAFT_311698</name>
</gene>
<protein>
    <submittedName>
        <fullName evidence="1">Uncharacterized protein</fullName>
    </submittedName>
</protein>
<organism evidence="1 2">
    <name type="scientific">Lipomyces orientalis</name>
    <dbReference type="NCBI Taxonomy" id="1233043"/>
    <lineage>
        <taxon>Eukaryota</taxon>
        <taxon>Fungi</taxon>
        <taxon>Dikarya</taxon>
        <taxon>Ascomycota</taxon>
        <taxon>Saccharomycotina</taxon>
        <taxon>Lipomycetes</taxon>
        <taxon>Lipomycetales</taxon>
        <taxon>Lipomycetaceae</taxon>
        <taxon>Lipomyces</taxon>
    </lineage>
</organism>
<dbReference type="Proteomes" id="UP001489719">
    <property type="component" value="Unassembled WGS sequence"/>
</dbReference>